<comment type="subcellular location">
    <subcellularLocation>
        <location evidence="1 7">Cell membrane</location>
        <topology evidence="1 7">Multi-pass membrane protein</topology>
    </subcellularLocation>
</comment>
<evidence type="ECO:0000256" key="1">
    <source>
        <dbReference type="ARBA" id="ARBA00004651"/>
    </source>
</evidence>
<dbReference type="Gene3D" id="1.10.3720.10">
    <property type="entry name" value="MetI-like"/>
    <property type="match status" value="1"/>
</dbReference>
<feature type="transmembrane region" description="Helical" evidence="7">
    <location>
        <begin position="125"/>
        <end position="149"/>
    </location>
</feature>
<dbReference type="EMBL" id="JAAGOH010000019">
    <property type="protein sequence ID" value="NDY92533.1"/>
    <property type="molecule type" value="Genomic_DNA"/>
</dbReference>
<feature type="transmembrane region" description="Helical" evidence="7">
    <location>
        <begin position="30"/>
        <end position="52"/>
    </location>
</feature>
<evidence type="ECO:0000313" key="9">
    <source>
        <dbReference type="EMBL" id="NDY92533.1"/>
    </source>
</evidence>
<evidence type="ECO:0000313" key="10">
    <source>
        <dbReference type="Proteomes" id="UP000484255"/>
    </source>
</evidence>
<reference evidence="9 10" key="1">
    <citation type="submission" date="2020-02" db="EMBL/GenBank/DDBJ databases">
        <title>Ideonella bacterium strain TBM-1.</title>
        <authorList>
            <person name="Chen W.-M."/>
        </authorList>
    </citation>
    <scope>NUCLEOTIDE SEQUENCE [LARGE SCALE GENOMIC DNA]</scope>
    <source>
        <strain evidence="9 10">TBM-1</strain>
    </source>
</reference>
<accession>A0A7C9PI26</accession>
<comment type="similarity">
    <text evidence="7">Belongs to the binding-protein-dependent transport system permease family.</text>
</comment>
<feature type="transmembrane region" description="Helical" evidence="7">
    <location>
        <begin position="303"/>
        <end position="329"/>
    </location>
</feature>
<dbReference type="GO" id="GO:0005886">
    <property type="term" value="C:plasma membrane"/>
    <property type="evidence" value="ECO:0007669"/>
    <property type="project" value="UniProtKB-SubCell"/>
</dbReference>
<dbReference type="PROSITE" id="PS50928">
    <property type="entry name" value="ABC_TM1"/>
    <property type="match status" value="1"/>
</dbReference>
<dbReference type="PANTHER" id="PTHR43163">
    <property type="entry name" value="DIPEPTIDE TRANSPORT SYSTEM PERMEASE PROTEIN DPPB-RELATED"/>
    <property type="match status" value="1"/>
</dbReference>
<dbReference type="InterPro" id="IPR035906">
    <property type="entry name" value="MetI-like_sf"/>
</dbReference>
<dbReference type="InterPro" id="IPR000515">
    <property type="entry name" value="MetI-like"/>
</dbReference>
<organism evidence="9 10">
    <name type="scientific">Ideonella livida</name>
    <dbReference type="NCBI Taxonomy" id="2707176"/>
    <lineage>
        <taxon>Bacteria</taxon>
        <taxon>Pseudomonadati</taxon>
        <taxon>Pseudomonadota</taxon>
        <taxon>Betaproteobacteria</taxon>
        <taxon>Burkholderiales</taxon>
        <taxon>Sphaerotilaceae</taxon>
        <taxon>Ideonella</taxon>
    </lineage>
</organism>
<evidence type="ECO:0000256" key="3">
    <source>
        <dbReference type="ARBA" id="ARBA00022475"/>
    </source>
</evidence>
<dbReference type="PANTHER" id="PTHR43163:SF6">
    <property type="entry name" value="DIPEPTIDE TRANSPORT SYSTEM PERMEASE PROTEIN DPPB-RELATED"/>
    <property type="match status" value="1"/>
</dbReference>
<dbReference type="Proteomes" id="UP000484255">
    <property type="component" value="Unassembled WGS sequence"/>
</dbReference>
<comment type="caution">
    <text evidence="9">The sequence shown here is derived from an EMBL/GenBank/DDBJ whole genome shotgun (WGS) entry which is preliminary data.</text>
</comment>
<keyword evidence="4 7" id="KW-0812">Transmembrane</keyword>
<dbReference type="Pfam" id="PF00528">
    <property type="entry name" value="BPD_transp_1"/>
    <property type="match status" value="1"/>
</dbReference>
<gene>
    <name evidence="9" type="ORF">G3A44_15195</name>
</gene>
<keyword evidence="5 7" id="KW-1133">Transmembrane helix</keyword>
<feature type="transmembrane region" description="Helical" evidence="7">
    <location>
        <begin position="204"/>
        <end position="222"/>
    </location>
</feature>
<evidence type="ECO:0000259" key="8">
    <source>
        <dbReference type="PROSITE" id="PS50928"/>
    </source>
</evidence>
<dbReference type="GO" id="GO:0071916">
    <property type="term" value="F:dipeptide transmembrane transporter activity"/>
    <property type="evidence" value="ECO:0007669"/>
    <property type="project" value="TreeGrafter"/>
</dbReference>
<feature type="transmembrane region" description="Helical" evidence="7">
    <location>
        <begin position="161"/>
        <end position="184"/>
    </location>
</feature>
<evidence type="ECO:0000256" key="6">
    <source>
        <dbReference type="ARBA" id="ARBA00023136"/>
    </source>
</evidence>
<keyword evidence="6 7" id="KW-0472">Membrane</keyword>
<dbReference type="AlphaFoldDB" id="A0A7C9PI26"/>
<feature type="transmembrane region" description="Helical" evidence="7">
    <location>
        <begin position="261"/>
        <end position="283"/>
    </location>
</feature>
<name>A0A7C9PI26_9BURK</name>
<evidence type="ECO:0000256" key="4">
    <source>
        <dbReference type="ARBA" id="ARBA00022692"/>
    </source>
</evidence>
<sequence length="339" mass="34434">MAPARGVLTRLAPSVGGARLRLILALLRQVLKATATAVWVGLVVGVLSFLALRALPGDDAYRVAAARYGHDLVDGHAAAAVRAELAGDAAPGAALWRWLCGLAQGELGVSRVNAEPVAALLAHEAAASLSLAGAALALALLGAVPLGLASGLRPGGAVDRLSLALAAVLRAVPPFVLGLLLMLLMSVQAGVLPVADPSQGGGPWLPALTLALPLAAGAARVLRETVLTVAASPAWAFACSKGLPAPVRWWRHGLRVAVAPLLSWLGVQAVLLVEGVVVVESLFARPGLGHALVHAIFGRDVPVLQGAALALGGGLVLFNLLLESALLLLDPRRRDGEVG</sequence>
<keyword evidence="10" id="KW-1185">Reference proteome</keyword>
<keyword evidence="3" id="KW-1003">Cell membrane</keyword>
<proteinExistence type="inferred from homology"/>
<keyword evidence="2 7" id="KW-0813">Transport</keyword>
<protein>
    <submittedName>
        <fullName evidence="9">ABC transporter permease subunit</fullName>
    </submittedName>
</protein>
<evidence type="ECO:0000256" key="5">
    <source>
        <dbReference type="ARBA" id="ARBA00022989"/>
    </source>
</evidence>
<evidence type="ECO:0000256" key="7">
    <source>
        <dbReference type="RuleBase" id="RU363032"/>
    </source>
</evidence>
<evidence type="ECO:0000256" key="2">
    <source>
        <dbReference type="ARBA" id="ARBA00022448"/>
    </source>
</evidence>
<feature type="domain" description="ABC transmembrane type-1" evidence="8">
    <location>
        <begin position="125"/>
        <end position="328"/>
    </location>
</feature>
<dbReference type="SUPFAM" id="SSF161098">
    <property type="entry name" value="MetI-like"/>
    <property type="match status" value="1"/>
</dbReference>